<accession>A0A9N6YK10</accession>
<dbReference type="EMBL" id="BK062695">
    <property type="protein sequence ID" value="DBA06915.1"/>
    <property type="molecule type" value="Genomic_RNA"/>
</dbReference>
<organism evidence="1">
    <name type="scientific">Holcus ophiovirus</name>
    <dbReference type="NCBI Taxonomy" id="2983946"/>
    <lineage>
        <taxon>Viruses</taxon>
        <taxon>Riboviria</taxon>
        <taxon>Orthornavirae</taxon>
        <taxon>Negarnaviricota</taxon>
        <taxon>Haploviricotina</taxon>
        <taxon>Milneviricetes</taxon>
        <taxon>Naedrevirales</taxon>
        <taxon>Aspiviridae</taxon>
        <taxon>Ophiovirus</taxon>
    </lineage>
</organism>
<name>A0A9N6YK10_9VIRU</name>
<protein>
    <submittedName>
        <fullName evidence="1">22 kDa protein</fullName>
    </submittedName>
</protein>
<reference evidence="1" key="1">
    <citation type="journal article" date="2023" name="bioRxiv">
        <title>Expanding the repertoire of the plant infecting ophioviruses.</title>
        <authorList>
            <person name="Debat H."/>
            <person name="Garcia M.L."/>
            <person name="Bejerman N."/>
        </authorList>
    </citation>
    <scope>NUCLEOTIDE SEQUENCE</scope>
</reference>
<sequence>MEAQLESRLNLSLRLIKSDNNSLDERNKKVLRCLNEYKTSYPTIFRFFVGSWLLDKKEMSSPFNKKAIIIIQSVNDLIDVDSYKNIEIVLAKGFDLVLSSFFFRLEKEEMMIYYEDNLYEIHHNFKIPKYSAMLDKDDEKTKSNNITNFNNAKNNKGKGRMI</sequence>
<proteinExistence type="predicted"/>
<evidence type="ECO:0000313" key="1">
    <source>
        <dbReference type="EMBL" id="DBA06915.1"/>
    </source>
</evidence>